<dbReference type="NCBIfam" id="TIGR01930">
    <property type="entry name" value="AcCoA-C-Actrans"/>
    <property type="match status" value="1"/>
</dbReference>
<dbReference type="GO" id="GO:0010124">
    <property type="term" value="P:phenylacetate catabolic process"/>
    <property type="evidence" value="ECO:0007669"/>
    <property type="project" value="TreeGrafter"/>
</dbReference>
<comment type="similarity">
    <text evidence="3 12">Belongs to the thiolase-like superfamily. Thiolase family.</text>
</comment>
<dbReference type="Gene3D" id="3.40.47.10">
    <property type="match status" value="1"/>
</dbReference>
<evidence type="ECO:0000256" key="12">
    <source>
        <dbReference type="RuleBase" id="RU003557"/>
    </source>
</evidence>
<dbReference type="EC" id="2.3.1.16" evidence="10"/>
<dbReference type="PROSITE" id="PS00099">
    <property type="entry name" value="THIOLASE_3"/>
    <property type="match status" value="1"/>
</dbReference>
<feature type="active site" description="Proton acceptor" evidence="11">
    <location>
        <position position="361"/>
    </location>
</feature>
<evidence type="ECO:0000256" key="5">
    <source>
        <dbReference type="ARBA" id="ARBA00022832"/>
    </source>
</evidence>
<sequence length="406" mass="41757">MSARLDPKDAVIVAYRRTPFGRARKGSFALERPEDLALTAVRAALGEVSSLDPGALDDFYLGTAVPEGAQGDNLARRVAVYAGYDTLPGATVNRFCASSLQALAGASRAIRSGDGEAFLVAGVESTSSTPPVSVNIHPNAAAPAARADRVFDSSETWIDPRSIGEMPDVYISMGKTAEFVADLTATSRADQDAWALLSQRRAAAALEQDWFSGEIAPHTRTDGTVVSTDDGPRPATTLEGLSALQPVFRNGGTVTAGNASPLNDGASAAVLMSAAKAAELGLSPLGRILGAAAGALSPEIMGLGPVSATRRLLDRLGLAIGDIDLIELNEAFAAQVVPTIRELGLDPESVNVHGGAIALGHPFGATGVRLTGTLLRALRAQDKTLGLATLCVGGGQGMALVIERLG</sequence>
<name>A0A9X1S026_9MICO</name>
<dbReference type="InterPro" id="IPR020617">
    <property type="entry name" value="Thiolase_C"/>
</dbReference>
<evidence type="ECO:0000256" key="7">
    <source>
        <dbReference type="ARBA" id="ARBA00023098"/>
    </source>
</evidence>
<dbReference type="AlphaFoldDB" id="A0A9X1S026"/>
<reference evidence="15" key="1">
    <citation type="submission" date="2021-04" db="EMBL/GenBank/DDBJ databases">
        <title>Microbacterium tenobrionis sp. nov. and Microbacterium allomyrinae sp. nov., isolated from larvae of Tenobrio molitor and Allomyrina dichotoma, respectively.</title>
        <authorList>
            <person name="Lee S.D."/>
        </authorList>
    </citation>
    <scope>NUCLEOTIDE SEQUENCE</scope>
    <source>
        <strain evidence="15">YMB-B2</strain>
    </source>
</reference>
<dbReference type="RefSeq" id="WP_227530041.1">
    <property type="nucleotide sequence ID" value="NZ_JAGTTM010000001.1"/>
</dbReference>
<dbReference type="GO" id="GO:0003988">
    <property type="term" value="F:acetyl-CoA C-acyltransferase activity"/>
    <property type="evidence" value="ECO:0007669"/>
    <property type="project" value="UniProtKB-EC"/>
</dbReference>
<protein>
    <recommendedName>
        <fullName evidence="10">acetyl-CoA C-acyltransferase</fullName>
        <ecNumber evidence="10">2.3.1.16</ecNumber>
    </recommendedName>
</protein>
<evidence type="ECO:0000256" key="3">
    <source>
        <dbReference type="ARBA" id="ARBA00010982"/>
    </source>
</evidence>
<keyword evidence="6" id="KW-0809">Transit peptide</keyword>
<comment type="caution">
    <text evidence="15">The sequence shown here is derived from an EMBL/GenBank/DDBJ whole genome shotgun (WGS) entry which is preliminary data.</text>
</comment>
<dbReference type="InterPro" id="IPR020610">
    <property type="entry name" value="Thiolase_AS"/>
</dbReference>
<evidence type="ECO:0000256" key="2">
    <source>
        <dbReference type="ARBA" id="ARBA00005189"/>
    </source>
</evidence>
<comment type="subcellular location">
    <subcellularLocation>
        <location evidence="1">Peroxisome</location>
    </subcellularLocation>
</comment>
<feature type="domain" description="Thiolase C-terminal" evidence="14">
    <location>
        <begin position="283"/>
        <end position="404"/>
    </location>
</feature>
<dbReference type="CDD" id="cd00751">
    <property type="entry name" value="thiolase"/>
    <property type="match status" value="1"/>
</dbReference>
<dbReference type="PANTHER" id="PTHR43853:SF8">
    <property type="entry name" value="3-KETOACYL-COA THIOLASE, PEROXISOMAL"/>
    <property type="match status" value="1"/>
</dbReference>
<dbReference type="SUPFAM" id="SSF53901">
    <property type="entry name" value="Thiolase-like"/>
    <property type="match status" value="2"/>
</dbReference>
<keyword evidence="9 12" id="KW-0012">Acyltransferase</keyword>
<evidence type="ECO:0000259" key="14">
    <source>
        <dbReference type="Pfam" id="PF02803"/>
    </source>
</evidence>
<keyword evidence="4 12" id="KW-0808">Transferase</keyword>
<organism evidence="15 16">
    <name type="scientific">Microbacterium tenebrionis</name>
    <dbReference type="NCBI Taxonomy" id="2830665"/>
    <lineage>
        <taxon>Bacteria</taxon>
        <taxon>Bacillati</taxon>
        <taxon>Actinomycetota</taxon>
        <taxon>Actinomycetes</taxon>
        <taxon>Micrococcales</taxon>
        <taxon>Microbacteriaceae</taxon>
        <taxon>Microbacterium</taxon>
    </lineage>
</organism>
<dbReference type="PIRSF" id="PIRSF000429">
    <property type="entry name" value="Ac-CoA_Ac_transf"/>
    <property type="match status" value="1"/>
</dbReference>
<dbReference type="Proteomes" id="UP001139289">
    <property type="component" value="Unassembled WGS sequence"/>
</dbReference>
<feature type="domain" description="Thiolase N-terminal" evidence="13">
    <location>
        <begin position="11"/>
        <end position="274"/>
    </location>
</feature>
<evidence type="ECO:0000256" key="6">
    <source>
        <dbReference type="ARBA" id="ARBA00022946"/>
    </source>
</evidence>
<evidence type="ECO:0000313" key="15">
    <source>
        <dbReference type="EMBL" id="MCC2028842.1"/>
    </source>
</evidence>
<evidence type="ECO:0000256" key="9">
    <source>
        <dbReference type="ARBA" id="ARBA00023315"/>
    </source>
</evidence>
<dbReference type="PANTHER" id="PTHR43853">
    <property type="entry name" value="3-KETOACYL-COA THIOLASE, PEROXISOMAL"/>
    <property type="match status" value="1"/>
</dbReference>
<dbReference type="FunFam" id="3.40.47.10:FF:000013">
    <property type="entry name" value="Acetyl-CoA acetyltransferase"/>
    <property type="match status" value="1"/>
</dbReference>
<dbReference type="InterPro" id="IPR020615">
    <property type="entry name" value="Thiolase_acyl_enz_int_AS"/>
</dbReference>
<dbReference type="InterPro" id="IPR050215">
    <property type="entry name" value="Thiolase-like_sf_Thiolase"/>
</dbReference>
<keyword evidence="5" id="KW-0276">Fatty acid metabolism</keyword>
<proteinExistence type="inferred from homology"/>
<dbReference type="Pfam" id="PF02803">
    <property type="entry name" value="Thiolase_C"/>
    <property type="match status" value="1"/>
</dbReference>
<evidence type="ECO:0000256" key="11">
    <source>
        <dbReference type="PIRSR" id="PIRSR000429-1"/>
    </source>
</evidence>
<dbReference type="GO" id="GO:0005737">
    <property type="term" value="C:cytoplasm"/>
    <property type="evidence" value="ECO:0007669"/>
    <property type="project" value="UniProtKB-ARBA"/>
</dbReference>
<dbReference type="PROSITE" id="PS00737">
    <property type="entry name" value="THIOLASE_2"/>
    <property type="match status" value="1"/>
</dbReference>
<dbReference type="Pfam" id="PF00108">
    <property type="entry name" value="Thiolase_N"/>
    <property type="match status" value="1"/>
</dbReference>
<feature type="active site" description="Acyl-thioester intermediate" evidence="11">
    <location>
        <position position="96"/>
    </location>
</feature>
<keyword evidence="16" id="KW-1185">Reference proteome</keyword>
<evidence type="ECO:0000256" key="4">
    <source>
        <dbReference type="ARBA" id="ARBA00022679"/>
    </source>
</evidence>
<dbReference type="InterPro" id="IPR020616">
    <property type="entry name" value="Thiolase_N"/>
</dbReference>
<dbReference type="InterPro" id="IPR002155">
    <property type="entry name" value="Thiolase"/>
</dbReference>
<dbReference type="PROSITE" id="PS00098">
    <property type="entry name" value="THIOLASE_1"/>
    <property type="match status" value="1"/>
</dbReference>
<gene>
    <name evidence="15" type="ORF">KEC56_04805</name>
</gene>
<dbReference type="InterPro" id="IPR020613">
    <property type="entry name" value="Thiolase_CS"/>
</dbReference>
<evidence type="ECO:0000313" key="16">
    <source>
        <dbReference type="Proteomes" id="UP001139289"/>
    </source>
</evidence>
<evidence type="ECO:0000256" key="8">
    <source>
        <dbReference type="ARBA" id="ARBA00023140"/>
    </source>
</evidence>
<evidence type="ECO:0000256" key="1">
    <source>
        <dbReference type="ARBA" id="ARBA00004275"/>
    </source>
</evidence>
<feature type="active site" description="Proton acceptor" evidence="11">
    <location>
        <position position="391"/>
    </location>
</feature>
<accession>A0A9X1S026</accession>
<dbReference type="InterPro" id="IPR016039">
    <property type="entry name" value="Thiolase-like"/>
</dbReference>
<evidence type="ECO:0000259" key="13">
    <source>
        <dbReference type="Pfam" id="PF00108"/>
    </source>
</evidence>
<comment type="pathway">
    <text evidence="2">Lipid metabolism.</text>
</comment>
<dbReference type="EMBL" id="JAGTTM010000001">
    <property type="protein sequence ID" value="MCC2028842.1"/>
    <property type="molecule type" value="Genomic_DNA"/>
</dbReference>
<dbReference type="GO" id="GO:0006635">
    <property type="term" value="P:fatty acid beta-oxidation"/>
    <property type="evidence" value="ECO:0007669"/>
    <property type="project" value="TreeGrafter"/>
</dbReference>
<evidence type="ECO:0000256" key="10">
    <source>
        <dbReference type="ARBA" id="ARBA00024073"/>
    </source>
</evidence>
<keyword evidence="7" id="KW-0443">Lipid metabolism</keyword>
<keyword evidence="8" id="KW-0576">Peroxisome</keyword>